<dbReference type="PANTHER" id="PTHR42748">
    <property type="entry name" value="NITROGEN METABOLITE REPRESSION PROTEIN NMRA FAMILY MEMBER"/>
    <property type="match status" value="1"/>
</dbReference>
<dbReference type="Proteomes" id="UP000051887">
    <property type="component" value="Unassembled WGS sequence"/>
</dbReference>
<feature type="domain" description="NmrA-like" evidence="3">
    <location>
        <begin position="1"/>
        <end position="234"/>
    </location>
</feature>
<evidence type="ECO:0000313" key="4">
    <source>
        <dbReference type="EMBL" id="CUH65315.1"/>
    </source>
</evidence>
<dbReference type="Proteomes" id="UP000051086">
    <property type="component" value="Unassembled WGS sequence"/>
</dbReference>
<dbReference type="OrthoDB" id="7419852at2"/>
<reference evidence="4 6" key="1">
    <citation type="submission" date="2015-09" db="EMBL/GenBank/DDBJ databases">
        <authorList>
            <person name="Rodrigo-Torres L."/>
            <person name="Arahal D.R."/>
        </authorList>
    </citation>
    <scope>NUCLEOTIDE SEQUENCE [LARGE SCALE GENOMIC DNA]</scope>
    <source>
        <strain evidence="4 6">CECT 5118</strain>
    </source>
</reference>
<sequence>MTKEVAIFGATGAQGAPVVEEALKAGLKVRAVARDAAKVAQRHPTAEAYAATLDDKGALATVLTGVSAAFVHLPMPTDPEAPQRWLQNLIEVAHEVALPLLVYSTSGSTGERYPASAMISGNTAARDAILASGIPAIVLQPTIYLENLQIPAFLPNMASEGIVDYPPLSSEHRVSWTSHRDQAVVAAAALQRPDLAGKAYEIATPGAVTGGELAQLLSDWQGRALSFQPLTPVAFGNRAEAALGAPGLSYVLSDLYDALNKVAPDQLAINTGEVEATFGVTLSPLAAQIRQWSTVTA</sequence>
<dbReference type="InterPro" id="IPR036291">
    <property type="entry name" value="NAD(P)-bd_dom_sf"/>
</dbReference>
<dbReference type="EMBL" id="CYSC01000007">
    <property type="protein sequence ID" value="CUH70456.1"/>
    <property type="molecule type" value="Genomic_DNA"/>
</dbReference>
<reference evidence="5 7" key="2">
    <citation type="submission" date="2015-09" db="EMBL/GenBank/DDBJ databases">
        <authorList>
            <consortium name="Swine Surveillance"/>
        </authorList>
    </citation>
    <scope>NUCLEOTIDE SEQUENCE [LARGE SCALE GENOMIC DNA]</scope>
    <source>
        <strain evidence="5 7">5120</strain>
    </source>
</reference>
<comment type="similarity">
    <text evidence="1">Belongs to the NmrA-type oxidoreductase family.</text>
</comment>
<name>A0A0P1FPT6_9RHOB</name>
<dbReference type="Pfam" id="PF05368">
    <property type="entry name" value="NmrA"/>
    <property type="match status" value="1"/>
</dbReference>
<organism evidence="5 7">
    <name type="scientific">Thalassovita autumnalis</name>
    <dbReference type="NCBI Taxonomy" id="2072972"/>
    <lineage>
        <taxon>Bacteria</taxon>
        <taxon>Pseudomonadati</taxon>
        <taxon>Pseudomonadota</taxon>
        <taxon>Alphaproteobacteria</taxon>
        <taxon>Rhodobacterales</taxon>
        <taxon>Roseobacteraceae</taxon>
        <taxon>Thalassovita</taxon>
    </lineage>
</organism>
<dbReference type="EMBL" id="CYSB01000025">
    <property type="protein sequence ID" value="CUH65315.1"/>
    <property type="molecule type" value="Genomic_DNA"/>
</dbReference>
<dbReference type="RefSeq" id="WP_058241811.1">
    <property type="nucleotide sequence ID" value="NZ_CYSB01000025.1"/>
</dbReference>
<dbReference type="InterPro" id="IPR008030">
    <property type="entry name" value="NmrA-like"/>
</dbReference>
<protein>
    <submittedName>
        <fullName evidence="5">NAD(P)H azoreductase</fullName>
        <ecNumber evidence="5">1.7.-.-</ecNumber>
    </submittedName>
</protein>
<dbReference type="InterPro" id="IPR051164">
    <property type="entry name" value="NmrA-like_oxidored"/>
</dbReference>
<dbReference type="GO" id="GO:0016491">
    <property type="term" value="F:oxidoreductase activity"/>
    <property type="evidence" value="ECO:0007669"/>
    <property type="project" value="UniProtKB-KW"/>
</dbReference>
<gene>
    <name evidence="5" type="primary">azoB</name>
    <name evidence="4" type="ORF">TL5118_01252</name>
    <name evidence="5" type="ORF">TL5120_00232</name>
</gene>
<dbReference type="Gene3D" id="3.40.50.720">
    <property type="entry name" value="NAD(P)-binding Rossmann-like Domain"/>
    <property type="match status" value="1"/>
</dbReference>
<dbReference type="PANTHER" id="PTHR42748:SF7">
    <property type="entry name" value="NMRA LIKE REDOX SENSOR 1-RELATED"/>
    <property type="match status" value="1"/>
</dbReference>
<evidence type="ECO:0000313" key="5">
    <source>
        <dbReference type="EMBL" id="CUH70456.1"/>
    </source>
</evidence>
<keyword evidence="6" id="KW-1185">Reference proteome</keyword>
<evidence type="ECO:0000259" key="3">
    <source>
        <dbReference type="Pfam" id="PF05368"/>
    </source>
</evidence>
<keyword evidence="2" id="KW-0521">NADP</keyword>
<proteinExistence type="inferred from homology"/>
<dbReference type="AlphaFoldDB" id="A0A0P1FPT6"/>
<keyword evidence="5" id="KW-0560">Oxidoreductase</keyword>
<evidence type="ECO:0000313" key="6">
    <source>
        <dbReference type="Proteomes" id="UP000051086"/>
    </source>
</evidence>
<evidence type="ECO:0000256" key="1">
    <source>
        <dbReference type="ARBA" id="ARBA00006328"/>
    </source>
</evidence>
<evidence type="ECO:0000256" key="2">
    <source>
        <dbReference type="ARBA" id="ARBA00022857"/>
    </source>
</evidence>
<evidence type="ECO:0000313" key="7">
    <source>
        <dbReference type="Proteomes" id="UP000051887"/>
    </source>
</evidence>
<dbReference type="EC" id="1.7.-.-" evidence="5"/>
<accession>A0A0P1FPT6</accession>
<dbReference type="SUPFAM" id="SSF51735">
    <property type="entry name" value="NAD(P)-binding Rossmann-fold domains"/>
    <property type="match status" value="1"/>
</dbReference>